<name>A0A1X2HIP6_SYNRA</name>
<keyword evidence="4" id="KW-1185">Reference proteome</keyword>
<feature type="region of interest" description="Disordered" evidence="1">
    <location>
        <begin position="124"/>
        <end position="209"/>
    </location>
</feature>
<dbReference type="AlphaFoldDB" id="A0A1X2HIP6"/>
<dbReference type="Proteomes" id="UP000242180">
    <property type="component" value="Unassembled WGS sequence"/>
</dbReference>
<dbReference type="PROSITE" id="PS50004">
    <property type="entry name" value="C2"/>
    <property type="match status" value="1"/>
</dbReference>
<gene>
    <name evidence="3" type="ORF">BCR43DRAFT_522599</name>
</gene>
<dbReference type="SUPFAM" id="SSF49562">
    <property type="entry name" value="C2 domain (Calcium/lipid-binding domain, CaLB)"/>
    <property type="match status" value="1"/>
</dbReference>
<dbReference type="EMBL" id="MCGN01000003">
    <property type="protein sequence ID" value="ORY98466.1"/>
    <property type="molecule type" value="Genomic_DNA"/>
</dbReference>
<dbReference type="OMA" id="VINDSKW"/>
<feature type="domain" description="C2" evidence="2">
    <location>
        <begin position="1"/>
        <end position="101"/>
    </location>
</feature>
<reference evidence="3 4" key="1">
    <citation type="submission" date="2016-07" db="EMBL/GenBank/DDBJ databases">
        <title>Pervasive Adenine N6-methylation of Active Genes in Fungi.</title>
        <authorList>
            <consortium name="DOE Joint Genome Institute"/>
            <person name="Mondo S.J."/>
            <person name="Dannebaum R.O."/>
            <person name="Kuo R.C."/>
            <person name="Labutti K."/>
            <person name="Haridas S."/>
            <person name="Kuo A."/>
            <person name="Salamov A."/>
            <person name="Ahrendt S.R."/>
            <person name="Lipzen A."/>
            <person name="Sullivan W."/>
            <person name="Andreopoulos W.B."/>
            <person name="Clum A."/>
            <person name="Lindquist E."/>
            <person name="Daum C."/>
            <person name="Ramamoorthy G.K."/>
            <person name="Gryganskyi A."/>
            <person name="Culley D."/>
            <person name="Magnuson J.K."/>
            <person name="James T.Y."/>
            <person name="O'Malley M.A."/>
            <person name="Stajich J.E."/>
            <person name="Spatafora J.W."/>
            <person name="Visel A."/>
            <person name="Grigoriev I.V."/>
        </authorList>
    </citation>
    <scope>NUCLEOTIDE SEQUENCE [LARGE SCALE GENOMIC DNA]</scope>
    <source>
        <strain evidence="3 4">NRRL 2496</strain>
    </source>
</reference>
<feature type="region of interest" description="Disordered" evidence="1">
    <location>
        <begin position="239"/>
        <end position="327"/>
    </location>
</feature>
<dbReference type="Gene3D" id="2.60.40.150">
    <property type="entry name" value="C2 domain"/>
    <property type="match status" value="1"/>
</dbReference>
<dbReference type="OrthoDB" id="270970at2759"/>
<evidence type="ECO:0000256" key="1">
    <source>
        <dbReference type="SAM" id="MobiDB-lite"/>
    </source>
</evidence>
<accession>A0A1X2HIP6</accession>
<protein>
    <recommendedName>
        <fullName evidence="2">C2 domain-containing protein</fullName>
    </recommendedName>
</protein>
<dbReference type="STRING" id="13706.A0A1X2HIP6"/>
<dbReference type="InterPro" id="IPR000008">
    <property type="entry name" value="C2_dom"/>
</dbReference>
<evidence type="ECO:0000259" key="2">
    <source>
        <dbReference type="PROSITE" id="PS50004"/>
    </source>
</evidence>
<sequence length="327" mass="36350">MPQGRLLVTAVTVRGLSEAGFAESNTFLGCFVQQHDKKRTRSEQGPEPQWNQLLCCDIPSEDADTLYVEIVNEDPRRPGILGGGRVDLKSVFEEGHAEEWVSVVGQSGDIICQALVNIAFQNQDDEPPAYGASPYGYPPPPEKDDEPGQQRSFSSLGPGQPMPANYGEGQPPPFQPQGAEGGMVSAESGAYSQEEQEIETEDGEKKKVPSWVKYGGYALAGAAAIGLGAWAIHEIKEHYEEKKEEEEDAARAIKEAEDEEEEEKEEEEEGDEEKEKVEEEDEENEEEEEEEKEKEEEEEEDKHRHHHHHDSSSSSSSSDSSDDEKDD</sequence>
<feature type="compositionally biased region" description="Acidic residues" evidence="1">
    <location>
        <begin position="256"/>
        <end position="300"/>
    </location>
</feature>
<evidence type="ECO:0000313" key="3">
    <source>
        <dbReference type="EMBL" id="ORY98466.1"/>
    </source>
</evidence>
<evidence type="ECO:0000313" key="4">
    <source>
        <dbReference type="Proteomes" id="UP000242180"/>
    </source>
</evidence>
<dbReference type="InParanoid" id="A0A1X2HIP6"/>
<comment type="caution">
    <text evidence="3">The sequence shown here is derived from an EMBL/GenBank/DDBJ whole genome shotgun (WGS) entry which is preliminary data.</text>
</comment>
<organism evidence="3 4">
    <name type="scientific">Syncephalastrum racemosum</name>
    <name type="common">Filamentous fungus</name>
    <dbReference type="NCBI Taxonomy" id="13706"/>
    <lineage>
        <taxon>Eukaryota</taxon>
        <taxon>Fungi</taxon>
        <taxon>Fungi incertae sedis</taxon>
        <taxon>Mucoromycota</taxon>
        <taxon>Mucoromycotina</taxon>
        <taxon>Mucoromycetes</taxon>
        <taxon>Mucorales</taxon>
        <taxon>Syncephalastraceae</taxon>
        <taxon>Syncephalastrum</taxon>
    </lineage>
</organism>
<proteinExistence type="predicted"/>
<dbReference type="Pfam" id="PF00168">
    <property type="entry name" value="C2"/>
    <property type="match status" value="1"/>
</dbReference>
<dbReference type="InterPro" id="IPR035892">
    <property type="entry name" value="C2_domain_sf"/>
</dbReference>